<protein>
    <submittedName>
        <fullName evidence="1">Uncharacterized protein</fullName>
    </submittedName>
</protein>
<dbReference type="EMBL" id="CP049055">
    <property type="protein sequence ID" value="QII13408.1"/>
    <property type="molecule type" value="Genomic_DNA"/>
</dbReference>
<reference evidence="1 2" key="1">
    <citation type="submission" date="2020-02" db="EMBL/GenBank/DDBJ databases">
        <title>Newly sequenced genome of strain CSTR1 showed variability in Candidatus Kuenenia stuttgartiensis genomes.</title>
        <authorList>
            <person name="Ding C."/>
            <person name="Adrian L."/>
        </authorList>
    </citation>
    <scope>NUCLEOTIDE SEQUENCE [LARGE SCALE GENOMIC DNA]</scope>
    <source>
        <strain evidence="1 2">CSTR1</strain>
    </source>
</reference>
<organism evidence="1 2">
    <name type="scientific">Kuenenia stuttgartiensis</name>
    <dbReference type="NCBI Taxonomy" id="174633"/>
    <lineage>
        <taxon>Bacteria</taxon>
        <taxon>Pseudomonadati</taxon>
        <taxon>Planctomycetota</taxon>
        <taxon>Candidatus Brocadiia</taxon>
        <taxon>Candidatus Brocadiales</taxon>
        <taxon>Candidatus Brocadiaceae</taxon>
        <taxon>Candidatus Kuenenia</taxon>
    </lineage>
</organism>
<gene>
    <name evidence="1" type="ORF">KsCSTR_40300</name>
</gene>
<dbReference type="AlphaFoldDB" id="A0A6G7GUZ4"/>
<proteinExistence type="predicted"/>
<accession>A0A6G7GUZ4</accession>
<evidence type="ECO:0000313" key="2">
    <source>
        <dbReference type="Proteomes" id="UP000501926"/>
    </source>
</evidence>
<evidence type="ECO:0000313" key="1">
    <source>
        <dbReference type="EMBL" id="QII13408.1"/>
    </source>
</evidence>
<dbReference type="Proteomes" id="UP000501926">
    <property type="component" value="Chromosome"/>
</dbReference>
<name>A0A6G7GUZ4_KUEST</name>
<sequence length="59" mass="7171">MPKAPVNKWRRKQKTIEFSCKRARMSKTSKMEREYPCSNERDSKKIKAFFCSLHYKRSI</sequence>